<organism evidence="6 7">
    <name type="scientific">Brassica napus</name>
    <name type="common">Rape</name>
    <dbReference type="NCBI Taxonomy" id="3708"/>
    <lineage>
        <taxon>Eukaryota</taxon>
        <taxon>Viridiplantae</taxon>
        <taxon>Streptophyta</taxon>
        <taxon>Embryophyta</taxon>
        <taxon>Tracheophyta</taxon>
        <taxon>Spermatophyta</taxon>
        <taxon>Magnoliopsida</taxon>
        <taxon>eudicotyledons</taxon>
        <taxon>Gunneridae</taxon>
        <taxon>Pentapetalae</taxon>
        <taxon>rosids</taxon>
        <taxon>malvids</taxon>
        <taxon>Brassicales</taxon>
        <taxon>Brassicaceae</taxon>
        <taxon>Brassiceae</taxon>
        <taxon>Brassica</taxon>
    </lineage>
</organism>
<evidence type="ECO:0000256" key="3">
    <source>
        <dbReference type="ARBA" id="ARBA00022837"/>
    </source>
</evidence>
<evidence type="ECO:0000256" key="1">
    <source>
        <dbReference type="ARBA" id="ARBA00022723"/>
    </source>
</evidence>
<feature type="domain" description="EF-hand" evidence="5">
    <location>
        <begin position="47"/>
        <end position="82"/>
    </location>
</feature>
<dbReference type="InterPro" id="IPR018247">
    <property type="entry name" value="EF_Hand_1_Ca_BS"/>
</dbReference>
<dbReference type="InterPro" id="IPR002048">
    <property type="entry name" value="EF_hand_dom"/>
</dbReference>
<proteinExistence type="predicted"/>
<dbReference type="PROSITE" id="PS00018">
    <property type="entry name" value="EF_HAND_1"/>
    <property type="match status" value="4"/>
</dbReference>
<feature type="compositionally biased region" description="Low complexity" evidence="4">
    <location>
        <begin position="32"/>
        <end position="47"/>
    </location>
</feature>
<dbReference type="EMBL" id="JAGKQM010000009">
    <property type="protein sequence ID" value="KAH0909131.1"/>
    <property type="molecule type" value="Genomic_DNA"/>
</dbReference>
<evidence type="ECO:0000313" key="7">
    <source>
        <dbReference type="Proteomes" id="UP000824890"/>
    </source>
</evidence>
<feature type="domain" description="EF-hand" evidence="5">
    <location>
        <begin position="154"/>
        <end position="189"/>
    </location>
</feature>
<evidence type="ECO:0000256" key="4">
    <source>
        <dbReference type="SAM" id="MobiDB-lite"/>
    </source>
</evidence>
<keyword evidence="3" id="KW-0106">Calcium</keyword>
<dbReference type="InterPro" id="IPR039647">
    <property type="entry name" value="EF_hand_pair_protein_CML-like"/>
</dbReference>
<keyword evidence="2" id="KW-0677">Repeat</keyword>
<dbReference type="CDD" id="cd00051">
    <property type="entry name" value="EFh"/>
    <property type="match status" value="2"/>
</dbReference>
<feature type="region of interest" description="Disordered" evidence="4">
    <location>
        <begin position="22"/>
        <end position="47"/>
    </location>
</feature>
<dbReference type="InterPro" id="IPR011992">
    <property type="entry name" value="EF-hand-dom_pair"/>
</dbReference>
<dbReference type="Proteomes" id="UP000824890">
    <property type="component" value="Unassembled WGS sequence"/>
</dbReference>
<dbReference type="Gene3D" id="1.10.238.10">
    <property type="entry name" value="EF-hand"/>
    <property type="match status" value="2"/>
</dbReference>
<keyword evidence="1" id="KW-0479">Metal-binding</keyword>
<evidence type="ECO:0000313" key="6">
    <source>
        <dbReference type="EMBL" id="KAH0909131.1"/>
    </source>
</evidence>
<evidence type="ECO:0000256" key="2">
    <source>
        <dbReference type="ARBA" id="ARBA00022737"/>
    </source>
</evidence>
<protein>
    <recommendedName>
        <fullName evidence="5">EF-hand domain-containing protein</fullName>
    </recommendedName>
</protein>
<dbReference type="SUPFAM" id="SSF47473">
    <property type="entry name" value="EF-hand"/>
    <property type="match status" value="1"/>
</dbReference>
<name>A0ABQ8BWE9_BRANA</name>
<dbReference type="SMART" id="SM00054">
    <property type="entry name" value="EFh"/>
    <property type="match status" value="4"/>
</dbReference>
<gene>
    <name evidence="6" type="ORF">HID58_032452</name>
</gene>
<keyword evidence="7" id="KW-1185">Reference proteome</keyword>
<feature type="domain" description="EF-hand" evidence="5">
    <location>
        <begin position="122"/>
        <end position="153"/>
    </location>
</feature>
<comment type="caution">
    <text evidence="6">The sequence shown here is derived from an EMBL/GenBank/DDBJ whole genome shotgun (WGS) entry which is preliminary data.</text>
</comment>
<sequence>MSNVNFLELQYKLSKNKMLRKPSRLFSRDRQSSSGLSSPGPVGVPQPTINEMRRVFNRFDSDKDGKISQTEYKVVLRALGQERAIQDVPKIFKAADLDGDGFIDFKEFIDAHKRSGGIRSLDIRNAFWTFDLNGDGKISAEEVMSVLRKLGERCNLEDCKRMVRAVDADGDGLVNMEEFMRMMTQSMNITLPVPVIEAPFARPLSDAGGVMARRRRPSKTLCLSLLLSSIRSSSLVSSVSLSWSENIVTVSFSGGSRSMFSVSSSAHRLTLTVMCLVGLRSVRISSRFIVIAPVRALIVSHAVDGSPLRPSLKVSRDDVVKPFGSLSTGVVIFWGVPHFSSVTVSHNHRDSPMLCNCNSGLTAGKALTFEVVTSQNPRFMKHRSDLPPSPLEEICSDEPLRGDLDLFQKTGDQHQHSPPHLFRSTVAAPFPATRAPVNVNGTASLKPAGLLGQFAKEFRWVHRVVYRNQYAYNSITVLLSCGAVRSGPEDAADFVSTIFRGADWISTSLFNVTKFQPSGTAVNLTHSSFAMNSLSLYLRGFSKSIFPTASIVLESLEGYIGCENKATSATLNSTSNRHKNMYHTEVMDTFVVSHNQLSTNDFRHDLDKVVAVITHTEILEDCKALSEVGCI</sequence>
<accession>A0ABQ8BWE9</accession>
<evidence type="ECO:0000259" key="5">
    <source>
        <dbReference type="PROSITE" id="PS50222"/>
    </source>
</evidence>
<reference evidence="6 7" key="1">
    <citation type="submission" date="2021-05" db="EMBL/GenBank/DDBJ databases">
        <title>Genome Assembly of Synthetic Allotetraploid Brassica napus Reveals Homoeologous Exchanges between Subgenomes.</title>
        <authorList>
            <person name="Davis J.T."/>
        </authorList>
    </citation>
    <scope>NUCLEOTIDE SEQUENCE [LARGE SCALE GENOMIC DNA]</scope>
    <source>
        <strain evidence="7">cv. Da-Ae</strain>
        <tissue evidence="6">Seedling</tissue>
    </source>
</reference>
<dbReference type="Pfam" id="PF13499">
    <property type="entry name" value="EF-hand_7"/>
    <property type="match status" value="2"/>
</dbReference>
<dbReference type="PROSITE" id="PS50222">
    <property type="entry name" value="EF_HAND_2"/>
    <property type="match status" value="4"/>
</dbReference>
<dbReference type="PANTHER" id="PTHR10891">
    <property type="entry name" value="EF-HAND CALCIUM-BINDING DOMAIN CONTAINING PROTEIN"/>
    <property type="match status" value="1"/>
</dbReference>
<feature type="domain" description="EF-hand" evidence="5">
    <location>
        <begin position="83"/>
        <end position="118"/>
    </location>
</feature>